<proteinExistence type="predicted"/>
<reference evidence="1 2" key="1">
    <citation type="submission" date="2016-06" db="EMBL/GenBank/DDBJ databases">
        <authorList>
            <person name="Kjaerup R.B."/>
            <person name="Dalgaard T.S."/>
            <person name="Juul-Madsen H.R."/>
        </authorList>
    </citation>
    <scope>NUCLEOTIDE SEQUENCE [LARGE SCALE GENOMIC DNA]</scope>
    <source>
        <strain evidence="1 2">373-A1</strain>
    </source>
</reference>
<evidence type="ECO:0000313" key="2">
    <source>
        <dbReference type="Proteomes" id="UP000092714"/>
    </source>
</evidence>
<dbReference type="OrthoDB" id="2240431at2"/>
<dbReference type="RefSeq" id="WP_065254271.1">
    <property type="nucleotide sequence ID" value="NZ_MAPZ01000010.1"/>
</dbReference>
<dbReference type="Proteomes" id="UP000092714">
    <property type="component" value="Unassembled WGS sequence"/>
</dbReference>
<accession>A0A1B8RSN6</accession>
<dbReference type="AlphaFoldDB" id="A0A1B8RSN6"/>
<dbReference type="EMBL" id="MAPZ01000010">
    <property type="protein sequence ID" value="OBY11853.1"/>
    <property type="molecule type" value="Genomic_DNA"/>
</dbReference>
<comment type="caution">
    <text evidence="1">The sequence shown here is derived from an EMBL/GenBank/DDBJ whole genome shotgun (WGS) entry which is preliminary data.</text>
</comment>
<protein>
    <submittedName>
        <fullName evidence="1">Uncharacterized protein</fullName>
    </submittedName>
</protein>
<name>A0A1B8RSN6_9CLOT</name>
<sequence length="417" mass="46831">MKIVIYALVVTVVLFIGGVMFQKIKKILFNTQNKEKLIANHGISVVDDSADELQICFEMLNDTQQIDQTKLVEIKDSKVLARVDNLVPGILQTLITAGNAIQGNAQVLYQAVIPVGAKLAQSQDMVGAVRGFYHGAEGIIGHANFVKFNNTANIAVNAGASAMSLASMIVGQYYMTQINAELVSLGKRISRIANFQDNEYKSRVFALVTQTKKISSFQAEILENDELRTAEIVNLNNLEQQCIELLGQANLTIACYFTKKNLTFNEYEQMLLEVQSWYIYQKTLLEVLYRIADLKHTLHLGFVSRDQCGALLPTYSKQVKDSITQLNRWHQVQAKKFGIDIGANIRKRVGFDGVVHKLPGLINVKHNFRPISVRTSDIIATQVSDYEIPSKMERGDLFHEDVRLIAKEGKLYYLPEK</sequence>
<organism evidence="1 2">
    <name type="scientific">Clostridium paraputrificum</name>
    <dbReference type="NCBI Taxonomy" id="29363"/>
    <lineage>
        <taxon>Bacteria</taxon>
        <taxon>Bacillati</taxon>
        <taxon>Bacillota</taxon>
        <taxon>Clostridia</taxon>
        <taxon>Eubacteriales</taxon>
        <taxon>Clostridiaceae</taxon>
        <taxon>Clostridium</taxon>
    </lineage>
</organism>
<evidence type="ECO:0000313" key="1">
    <source>
        <dbReference type="EMBL" id="OBY11853.1"/>
    </source>
</evidence>
<gene>
    <name evidence="1" type="ORF">CP373A1_02705</name>
</gene>
<keyword evidence="2" id="KW-1185">Reference proteome</keyword>